<dbReference type="Pfam" id="PF14269">
    <property type="entry name" value="Arylsulfotran_2"/>
    <property type="match status" value="1"/>
</dbReference>
<dbReference type="eggNOG" id="ENOG502SI9I">
    <property type="taxonomic scope" value="Eukaryota"/>
</dbReference>
<evidence type="ECO:0000256" key="1">
    <source>
        <dbReference type="SAM" id="Phobius"/>
    </source>
</evidence>
<keyword evidence="2" id="KW-0732">Signal</keyword>
<proteinExistence type="predicted"/>
<dbReference type="STRING" id="1182541.W9YXN5"/>
<evidence type="ECO:0000313" key="4">
    <source>
        <dbReference type="Proteomes" id="UP000019484"/>
    </source>
</evidence>
<comment type="caution">
    <text evidence="3">The sequence shown here is derived from an EMBL/GenBank/DDBJ whole genome shotgun (WGS) entry which is preliminary data.</text>
</comment>
<dbReference type="InterPro" id="IPR011047">
    <property type="entry name" value="Quinoprotein_ADH-like_sf"/>
</dbReference>
<name>W9YXN5_9EURO</name>
<evidence type="ECO:0000313" key="3">
    <source>
        <dbReference type="EMBL" id="EXJ94425.1"/>
    </source>
</evidence>
<dbReference type="EMBL" id="AMWN01000002">
    <property type="protein sequence ID" value="EXJ94425.1"/>
    <property type="molecule type" value="Genomic_DNA"/>
</dbReference>
<dbReference type="InterPro" id="IPR053143">
    <property type="entry name" value="Arylsulfate_ST"/>
</dbReference>
<accession>W9YXN5</accession>
<evidence type="ECO:0008006" key="5">
    <source>
        <dbReference type="Google" id="ProtNLM"/>
    </source>
</evidence>
<evidence type="ECO:0000256" key="2">
    <source>
        <dbReference type="SAM" id="SignalP"/>
    </source>
</evidence>
<dbReference type="RefSeq" id="XP_007721919.1">
    <property type="nucleotide sequence ID" value="XM_007723729.1"/>
</dbReference>
<keyword evidence="1" id="KW-0812">Transmembrane</keyword>
<dbReference type="InterPro" id="IPR039535">
    <property type="entry name" value="ASST-like"/>
</dbReference>
<keyword evidence="1" id="KW-0472">Membrane</keyword>
<dbReference type="AlphaFoldDB" id="W9YXN5"/>
<dbReference type="SUPFAM" id="SSF50998">
    <property type="entry name" value="Quinoprotein alcohol dehydrogenase-like"/>
    <property type="match status" value="1"/>
</dbReference>
<protein>
    <recommendedName>
        <fullName evidence="5">Arylsulfotransferase</fullName>
    </recommendedName>
</protein>
<dbReference type="PANTHER" id="PTHR35340:SF9">
    <property type="entry name" value="ASST-DOMAIN-CONTAINING PROTEIN"/>
    <property type="match status" value="1"/>
</dbReference>
<feature type="transmembrane region" description="Helical" evidence="1">
    <location>
        <begin position="567"/>
        <end position="593"/>
    </location>
</feature>
<feature type="chain" id="PRO_5004933998" description="Arylsulfotransferase" evidence="2">
    <location>
        <begin position="23"/>
        <end position="632"/>
    </location>
</feature>
<dbReference type="OrthoDB" id="5427350at2759"/>
<organism evidence="3 4">
    <name type="scientific">Capronia coronata CBS 617.96</name>
    <dbReference type="NCBI Taxonomy" id="1182541"/>
    <lineage>
        <taxon>Eukaryota</taxon>
        <taxon>Fungi</taxon>
        <taxon>Dikarya</taxon>
        <taxon>Ascomycota</taxon>
        <taxon>Pezizomycotina</taxon>
        <taxon>Eurotiomycetes</taxon>
        <taxon>Chaetothyriomycetidae</taxon>
        <taxon>Chaetothyriales</taxon>
        <taxon>Herpotrichiellaceae</taxon>
        <taxon>Capronia</taxon>
    </lineage>
</organism>
<reference evidence="3 4" key="1">
    <citation type="submission" date="2013-03" db="EMBL/GenBank/DDBJ databases">
        <title>The Genome Sequence of Capronia coronata CBS 617.96.</title>
        <authorList>
            <consortium name="The Broad Institute Genomics Platform"/>
            <person name="Cuomo C."/>
            <person name="de Hoog S."/>
            <person name="Gorbushina A."/>
            <person name="Walker B."/>
            <person name="Young S.K."/>
            <person name="Zeng Q."/>
            <person name="Gargeya S."/>
            <person name="Fitzgerald M."/>
            <person name="Haas B."/>
            <person name="Abouelleil A."/>
            <person name="Allen A.W."/>
            <person name="Alvarado L."/>
            <person name="Arachchi H.M."/>
            <person name="Berlin A.M."/>
            <person name="Chapman S.B."/>
            <person name="Gainer-Dewar J."/>
            <person name="Goldberg J."/>
            <person name="Griggs A."/>
            <person name="Gujja S."/>
            <person name="Hansen M."/>
            <person name="Howarth C."/>
            <person name="Imamovic A."/>
            <person name="Ireland A."/>
            <person name="Larimer J."/>
            <person name="McCowan C."/>
            <person name="Murphy C."/>
            <person name="Pearson M."/>
            <person name="Poon T.W."/>
            <person name="Priest M."/>
            <person name="Roberts A."/>
            <person name="Saif S."/>
            <person name="Shea T."/>
            <person name="Sisk P."/>
            <person name="Sykes S."/>
            <person name="Wortman J."/>
            <person name="Nusbaum C."/>
            <person name="Birren B."/>
        </authorList>
    </citation>
    <scope>NUCLEOTIDE SEQUENCE [LARGE SCALE GENOMIC DNA]</scope>
    <source>
        <strain evidence="3 4">CBS 617.96</strain>
    </source>
</reference>
<keyword evidence="4" id="KW-1185">Reference proteome</keyword>
<sequence>MLMPTVASYLICFASLLGLSAADEYQFFQSRPELFPPVLEIDILKEGVTPGYIFVSPHHIPRSGAAIYDNNGQLIWTSLSSMLGGSMHTFSVCKYKGSDHLCFFRGDSWATYYAGDAHIYSNELVPVATIKAQNGRPAIDMHECNLVEDGRSMIVDIYQVERYDLTPYGLTSGEGWIRDGLFQKIDVATGELLFEWSALDHISPSESYVGLGTNIGATAGTGFDAVSAWDWIHLNAVDETPEGDYIVSCRHTQAIYKVSGKDGQILWRLGGKKSDFALEAGVLFGYQHHVRWHSSNGTTEIITLFDNASNGVNFTSPRASGKIIKLEHNATPPRATLLAAFQGPEGMISPATQGSMQLLGERADLARSNVLMGWGQEPYVTEHLPSGEIVFQAKINATGANLYRAFKFNFTSNPFDNPALYTYALNADAALTMFYMSWNGATEVAQWRVYGRQNCTAEWSVLGTVNKTGFETSYQASGYWTYGMVEALDRGGRSLRHSATNGVKTFVPTPILAQNCNQMGCKGTRLMGVAPAGQSFDQPRGGCPFTPTSNKASAHGALERVGLHGGLGLGTVLLFAGLLVCLLLSIAAGYLYFFTGFFRSTSASHTLIPQSDPEFEEGMAERERLQNQPDKS</sequence>
<dbReference type="GeneID" id="19157718"/>
<feature type="signal peptide" evidence="2">
    <location>
        <begin position="1"/>
        <end position="22"/>
    </location>
</feature>
<dbReference type="HOGENOM" id="CLU_018249_1_0_1"/>
<dbReference type="Proteomes" id="UP000019484">
    <property type="component" value="Unassembled WGS sequence"/>
</dbReference>
<keyword evidence="1" id="KW-1133">Transmembrane helix</keyword>
<dbReference type="PANTHER" id="PTHR35340">
    <property type="entry name" value="PQQ ENZYME REPEAT PROTEIN-RELATED"/>
    <property type="match status" value="1"/>
</dbReference>
<gene>
    <name evidence="3" type="ORF">A1O1_02820</name>
</gene>